<protein>
    <submittedName>
        <fullName evidence="1">Uncharacterized protein</fullName>
    </submittedName>
</protein>
<proteinExistence type="predicted"/>
<dbReference type="EMBL" id="MU267802">
    <property type="protein sequence ID" value="KAH7908717.1"/>
    <property type="molecule type" value="Genomic_DNA"/>
</dbReference>
<evidence type="ECO:0000313" key="2">
    <source>
        <dbReference type="Proteomes" id="UP000790377"/>
    </source>
</evidence>
<gene>
    <name evidence="1" type="ORF">BJ138DRAFT_1156984</name>
</gene>
<sequence>MEKKHAQQDAIFAHLTDKAINIPPTKSSSQNRSRIKPTCFTIHLRILTLSFKPMSTPALFQPIKVGDLALQHRVVLAPLTRFRAYDSHVPGPQAATYYAQRASTPGTLLITEATFISHDAGGYANVPGIYTDDQIKGWKEITDAVHAKGSFIYLQLWALGRAADDSVLASQVPPSPYVSSSPITLSGHKNPARELTTAEIRAYVQTYATAASNAVHKAGFDGVEIHGANGYLIDQFLQDVSNSRTDEYGGSVENRAKFALEVVDAVVKAVGATKTGIRLSPWSPFQDMGMKDPVPTYSYLVSNLTKHDLAYIHITEPRVGGNVDRDSKDFEGQSNDFLRKIWGERAYISAGGYTRESALQTAENKGDLIAFGRLYIPTPDLPRRLKEDIPLNKGDRGMYYRPGDLTPEGYSDWPFAEETKL</sequence>
<name>A0ACB8A7M4_9AGAM</name>
<dbReference type="Proteomes" id="UP000790377">
    <property type="component" value="Unassembled WGS sequence"/>
</dbReference>
<comment type="caution">
    <text evidence="1">The sequence shown here is derived from an EMBL/GenBank/DDBJ whole genome shotgun (WGS) entry which is preliminary data.</text>
</comment>
<accession>A0ACB8A7M4</accession>
<keyword evidence="2" id="KW-1185">Reference proteome</keyword>
<reference evidence="1" key="1">
    <citation type="journal article" date="2021" name="New Phytol.">
        <title>Evolutionary innovations through gain and loss of genes in the ectomycorrhizal Boletales.</title>
        <authorList>
            <person name="Wu G."/>
            <person name="Miyauchi S."/>
            <person name="Morin E."/>
            <person name="Kuo A."/>
            <person name="Drula E."/>
            <person name="Varga T."/>
            <person name="Kohler A."/>
            <person name="Feng B."/>
            <person name="Cao Y."/>
            <person name="Lipzen A."/>
            <person name="Daum C."/>
            <person name="Hundley H."/>
            <person name="Pangilinan J."/>
            <person name="Johnson J."/>
            <person name="Barry K."/>
            <person name="LaButti K."/>
            <person name="Ng V."/>
            <person name="Ahrendt S."/>
            <person name="Min B."/>
            <person name="Choi I.G."/>
            <person name="Park H."/>
            <person name="Plett J.M."/>
            <person name="Magnuson J."/>
            <person name="Spatafora J.W."/>
            <person name="Nagy L.G."/>
            <person name="Henrissat B."/>
            <person name="Grigoriev I.V."/>
            <person name="Yang Z.L."/>
            <person name="Xu J."/>
            <person name="Martin F.M."/>
        </authorList>
    </citation>
    <scope>NUCLEOTIDE SEQUENCE</scope>
    <source>
        <strain evidence="1">ATCC 28755</strain>
    </source>
</reference>
<organism evidence="1 2">
    <name type="scientific">Hygrophoropsis aurantiaca</name>
    <dbReference type="NCBI Taxonomy" id="72124"/>
    <lineage>
        <taxon>Eukaryota</taxon>
        <taxon>Fungi</taxon>
        <taxon>Dikarya</taxon>
        <taxon>Basidiomycota</taxon>
        <taxon>Agaricomycotina</taxon>
        <taxon>Agaricomycetes</taxon>
        <taxon>Agaricomycetidae</taxon>
        <taxon>Boletales</taxon>
        <taxon>Coniophorineae</taxon>
        <taxon>Hygrophoropsidaceae</taxon>
        <taxon>Hygrophoropsis</taxon>
    </lineage>
</organism>
<evidence type="ECO:0000313" key="1">
    <source>
        <dbReference type="EMBL" id="KAH7908717.1"/>
    </source>
</evidence>